<dbReference type="PROSITE" id="PS00012">
    <property type="entry name" value="PHOSPHOPANTETHEINE"/>
    <property type="match status" value="1"/>
</dbReference>
<dbReference type="InterPro" id="IPR009081">
    <property type="entry name" value="PP-bd_ACP"/>
</dbReference>
<gene>
    <name evidence="4" type="ORF">FNQ90_00990</name>
</gene>
<keyword evidence="2" id="KW-0597">Phosphoprotein</keyword>
<dbReference type="InterPro" id="IPR036736">
    <property type="entry name" value="ACP-like_sf"/>
</dbReference>
<evidence type="ECO:0000256" key="1">
    <source>
        <dbReference type="ARBA" id="ARBA00022450"/>
    </source>
</evidence>
<name>A0A7W3T9F5_9ACTN</name>
<organism evidence="4 5">
    <name type="scientific">Streptomyces alkaliphilus</name>
    <dbReference type="NCBI Taxonomy" id="1472722"/>
    <lineage>
        <taxon>Bacteria</taxon>
        <taxon>Bacillati</taxon>
        <taxon>Actinomycetota</taxon>
        <taxon>Actinomycetes</taxon>
        <taxon>Kitasatosporales</taxon>
        <taxon>Streptomycetaceae</taxon>
        <taxon>Streptomyces</taxon>
    </lineage>
</organism>
<dbReference type="EMBL" id="VKHT01000014">
    <property type="protein sequence ID" value="MBB0242718.1"/>
    <property type="molecule type" value="Genomic_DNA"/>
</dbReference>
<evidence type="ECO:0000313" key="4">
    <source>
        <dbReference type="EMBL" id="MBB0242718.1"/>
    </source>
</evidence>
<keyword evidence="5" id="KW-1185">Reference proteome</keyword>
<accession>A0A7W3T9F5</accession>
<protein>
    <submittedName>
        <fullName evidence="4">Phosphopantetheine-binding protein</fullName>
    </submittedName>
</protein>
<dbReference type="SUPFAM" id="SSF47336">
    <property type="entry name" value="ACP-like"/>
    <property type="match status" value="1"/>
</dbReference>
<dbReference type="RefSeq" id="WP_182604512.1">
    <property type="nucleotide sequence ID" value="NZ_VKHT01000014.1"/>
</dbReference>
<keyword evidence="1" id="KW-0596">Phosphopantetheine</keyword>
<feature type="domain" description="Carrier" evidence="3">
    <location>
        <begin position="1"/>
        <end position="83"/>
    </location>
</feature>
<dbReference type="PROSITE" id="PS50075">
    <property type="entry name" value="CARRIER"/>
    <property type="match status" value="1"/>
</dbReference>
<reference evidence="5" key="1">
    <citation type="submission" date="2019-10" db="EMBL/GenBank/DDBJ databases">
        <title>Streptomyces sp. nov., a novel actinobacterium isolated from alkaline environment.</title>
        <authorList>
            <person name="Golinska P."/>
        </authorList>
    </citation>
    <scope>NUCLEOTIDE SEQUENCE [LARGE SCALE GENOMIC DNA]</scope>
    <source>
        <strain evidence="5">DSM 42118</strain>
    </source>
</reference>
<evidence type="ECO:0000259" key="3">
    <source>
        <dbReference type="PROSITE" id="PS50075"/>
    </source>
</evidence>
<dbReference type="Proteomes" id="UP000538929">
    <property type="component" value="Unassembled WGS sequence"/>
</dbReference>
<evidence type="ECO:0000313" key="5">
    <source>
        <dbReference type="Proteomes" id="UP000538929"/>
    </source>
</evidence>
<dbReference type="AlphaFoldDB" id="A0A7W3T9F5"/>
<dbReference type="Pfam" id="PF00550">
    <property type="entry name" value="PP-binding"/>
    <property type="match status" value="1"/>
</dbReference>
<sequence>MAETETRIPRSFQEVLLPHLPYAEPGELMAEDDLTALGLDSMGVVQLLAELEDELGVELPDEALTEETFTTVGSLWEVVDAHTSRGPGGDE</sequence>
<comment type="caution">
    <text evidence="4">The sequence shown here is derived from an EMBL/GenBank/DDBJ whole genome shotgun (WGS) entry which is preliminary data.</text>
</comment>
<dbReference type="Gene3D" id="1.10.1200.10">
    <property type="entry name" value="ACP-like"/>
    <property type="match status" value="1"/>
</dbReference>
<dbReference type="InterPro" id="IPR006162">
    <property type="entry name" value="Ppantetheine_attach_site"/>
</dbReference>
<proteinExistence type="predicted"/>
<evidence type="ECO:0000256" key="2">
    <source>
        <dbReference type="ARBA" id="ARBA00022553"/>
    </source>
</evidence>